<name>A0A512IF44_9MICC</name>
<gene>
    <name evidence="2" type="ORF">KTU01_24570</name>
</gene>
<feature type="compositionally biased region" description="Gly residues" evidence="1">
    <location>
        <begin position="13"/>
        <end position="23"/>
    </location>
</feature>
<comment type="caution">
    <text evidence="2">The sequence shown here is derived from an EMBL/GenBank/DDBJ whole genome shotgun (WGS) entry which is preliminary data.</text>
</comment>
<feature type="compositionally biased region" description="Low complexity" evidence="1">
    <location>
        <begin position="30"/>
        <end position="46"/>
    </location>
</feature>
<proteinExistence type="predicted"/>
<protein>
    <submittedName>
        <fullName evidence="2">Uncharacterized protein</fullName>
    </submittedName>
</protein>
<sequence>MGLNSIIRSFTGRGAGGTTGRTAGGRRATRGMNAAGQAGAGRTTGRSLGGRLRGLLNRR</sequence>
<accession>A0A512IF44</accession>
<evidence type="ECO:0000256" key="1">
    <source>
        <dbReference type="SAM" id="MobiDB-lite"/>
    </source>
</evidence>
<reference evidence="2 3" key="1">
    <citation type="submission" date="2019-07" db="EMBL/GenBank/DDBJ databases">
        <title>Whole genome shotgun sequence of Kocuria turfanensis NBRC 107627.</title>
        <authorList>
            <person name="Hosoyama A."/>
            <person name="Uohara A."/>
            <person name="Ohji S."/>
            <person name="Ichikawa N."/>
        </authorList>
    </citation>
    <scope>NUCLEOTIDE SEQUENCE [LARGE SCALE GENOMIC DNA]</scope>
    <source>
        <strain evidence="2 3">NBRC 107627</strain>
    </source>
</reference>
<dbReference type="Proteomes" id="UP000321103">
    <property type="component" value="Unassembled WGS sequence"/>
</dbReference>
<dbReference type="EMBL" id="BJZS01000082">
    <property type="protein sequence ID" value="GEO96334.1"/>
    <property type="molecule type" value="Genomic_DNA"/>
</dbReference>
<feature type="region of interest" description="Disordered" evidence="1">
    <location>
        <begin position="1"/>
        <end position="59"/>
    </location>
</feature>
<keyword evidence="3" id="KW-1185">Reference proteome</keyword>
<organism evidence="2 3">
    <name type="scientific">Kocuria turfanensis</name>
    <dbReference type="NCBI Taxonomy" id="388357"/>
    <lineage>
        <taxon>Bacteria</taxon>
        <taxon>Bacillati</taxon>
        <taxon>Actinomycetota</taxon>
        <taxon>Actinomycetes</taxon>
        <taxon>Micrococcales</taxon>
        <taxon>Micrococcaceae</taxon>
        <taxon>Kocuria</taxon>
    </lineage>
</organism>
<evidence type="ECO:0000313" key="2">
    <source>
        <dbReference type="EMBL" id="GEO96334.1"/>
    </source>
</evidence>
<dbReference type="AlphaFoldDB" id="A0A512IF44"/>
<evidence type="ECO:0000313" key="3">
    <source>
        <dbReference type="Proteomes" id="UP000321103"/>
    </source>
</evidence>
<dbReference type="RefSeq" id="WP_062733472.1">
    <property type="nucleotide sequence ID" value="NZ_BJZS01000082.1"/>
</dbReference>